<comment type="caution">
    <text evidence="18">The sequence shown here is derived from an EMBL/GenBank/DDBJ whole genome shotgun (WGS) entry which is preliminary data.</text>
</comment>
<feature type="signal peptide" evidence="15">
    <location>
        <begin position="1"/>
        <end position="20"/>
    </location>
</feature>
<evidence type="ECO:0008006" key="20">
    <source>
        <dbReference type="Google" id="ProtNLM"/>
    </source>
</evidence>
<feature type="transmembrane region" description="Helical" evidence="14">
    <location>
        <begin position="94"/>
        <end position="115"/>
    </location>
</feature>
<evidence type="ECO:0000256" key="3">
    <source>
        <dbReference type="ARBA" id="ARBA00004613"/>
    </source>
</evidence>
<dbReference type="GO" id="GO:0098552">
    <property type="term" value="C:side of membrane"/>
    <property type="evidence" value="ECO:0007669"/>
    <property type="project" value="UniProtKB-KW"/>
</dbReference>
<reference evidence="18 19" key="1">
    <citation type="journal article" date="2023" name="IMA Fungus">
        <title>Comparative genomic study of the Penicillium genus elucidates a diverse pangenome and 15 lateral gene transfer events.</title>
        <authorList>
            <person name="Petersen C."/>
            <person name="Sorensen T."/>
            <person name="Nielsen M.R."/>
            <person name="Sondergaard T.E."/>
            <person name="Sorensen J.L."/>
            <person name="Fitzpatrick D.A."/>
            <person name="Frisvad J.C."/>
            <person name="Nielsen K.L."/>
        </authorList>
    </citation>
    <scope>NUCLEOTIDE SEQUENCE [LARGE SCALE GENOMIC DNA]</scope>
    <source>
        <strain evidence="18 19">IBT 35679</strain>
    </source>
</reference>
<evidence type="ECO:0000256" key="13">
    <source>
        <dbReference type="ARBA" id="ARBA00038359"/>
    </source>
</evidence>
<dbReference type="InterPro" id="IPR008427">
    <property type="entry name" value="Extracellular_membr_CFEM_dom"/>
</dbReference>
<evidence type="ECO:0000256" key="4">
    <source>
        <dbReference type="ARBA" id="ARBA00010031"/>
    </source>
</evidence>
<evidence type="ECO:0000256" key="5">
    <source>
        <dbReference type="ARBA" id="ARBA00022525"/>
    </source>
</evidence>
<evidence type="ECO:0000256" key="1">
    <source>
        <dbReference type="ARBA" id="ARBA00004141"/>
    </source>
</evidence>
<feature type="domain" description="Rhodopsin" evidence="17">
    <location>
        <begin position="113"/>
        <end position="353"/>
    </location>
</feature>
<evidence type="ECO:0000256" key="6">
    <source>
        <dbReference type="ARBA" id="ARBA00022622"/>
    </source>
</evidence>
<dbReference type="Pfam" id="PF05730">
    <property type="entry name" value="CFEM"/>
    <property type="match status" value="1"/>
</dbReference>
<evidence type="ECO:0000256" key="8">
    <source>
        <dbReference type="ARBA" id="ARBA00022729"/>
    </source>
</evidence>
<feature type="transmembrane region" description="Helical" evidence="14">
    <location>
        <begin position="179"/>
        <end position="200"/>
    </location>
</feature>
<comment type="similarity">
    <text evidence="4">Belongs to the RBT5 family.</text>
</comment>
<keyword evidence="7 14" id="KW-0812">Transmembrane</keyword>
<accession>A0AAD6GCF4</accession>
<feature type="transmembrane region" description="Helical" evidence="14">
    <location>
        <begin position="289"/>
        <end position="313"/>
    </location>
</feature>
<keyword evidence="8 15" id="KW-0732">Signal</keyword>
<keyword evidence="6" id="KW-0336">GPI-anchor</keyword>
<dbReference type="PANTHER" id="PTHR33048">
    <property type="entry name" value="PTH11-LIKE INTEGRAL MEMBRANE PROTEIN (AFU_ORTHOLOGUE AFUA_5G11245)"/>
    <property type="match status" value="1"/>
</dbReference>
<comment type="subcellular location">
    <subcellularLocation>
        <location evidence="2">Membrane</location>
        <topology evidence="2">Lipid-anchor</topology>
        <topology evidence="2">GPI-anchor</topology>
    </subcellularLocation>
    <subcellularLocation>
        <location evidence="1">Membrane</location>
        <topology evidence="1">Multi-pass membrane protein</topology>
    </subcellularLocation>
    <subcellularLocation>
        <location evidence="3">Secreted</location>
    </subcellularLocation>
</comment>
<keyword evidence="6" id="KW-0325">Glycoprotein</keyword>
<name>A0AAD6GCF4_9EURO</name>
<dbReference type="GO" id="GO:0005576">
    <property type="term" value="C:extracellular region"/>
    <property type="evidence" value="ECO:0007669"/>
    <property type="project" value="UniProtKB-SubCell"/>
</dbReference>
<keyword evidence="19" id="KW-1185">Reference proteome</keyword>
<organism evidence="18 19">
    <name type="scientific">Penicillium frequentans</name>
    <dbReference type="NCBI Taxonomy" id="3151616"/>
    <lineage>
        <taxon>Eukaryota</taxon>
        <taxon>Fungi</taxon>
        <taxon>Dikarya</taxon>
        <taxon>Ascomycota</taxon>
        <taxon>Pezizomycotina</taxon>
        <taxon>Eurotiomycetes</taxon>
        <taxon>Eurotiomycetidae</taxon>
        <taxon>Eurotiales</taxon>
        <taxon>Aspergillaceae</taxon>
        <taxon>Penicillium</taxon>
    </lineage>
</organism>
<evidence type="ECO:0000256" key="7">
    <source>
        <dbReference type="ARBA" id="ARBA00022692"/>
    </source>
</evidence>
<comment type="similarity">
    <text evidence="13">Belongs to the SAT4 family.</text>
</comment>
<feature type="transmembrane region" description="Helical" evidence="14">
    <location>
        <begin position="207"/>
        <end position="226"/>
    </location>
</feature>
<keyword evidence="10 14" id="KW-0472">Membrane</keyword>
<evidence type="ECO:0000256" key="2">
    <source>
        <dbReference type="ARBA" id="ARBA00004589"/>
    </source>
</evidence>
<evidence type="ECO:0000313" key="19">
    <source>
        <dbReference type="Proteomes" id="UP001220324"/>
    </source>
</evidence>
<feature type="transmembrane region" description="Helical" evidence="14">
    <location>
        <begin position="256"/>
        <end position="277"/>
    </location>
</feature>
<sequence length="479" mass="53292">MRFHLCLLSVLALLVVGLHATDLTAFPSCAISCDENLFSTCSLSTNTTCFCATDARVTTLLAAVETNCTVKEFFTTKRLYQKTCDITPLQRPQVVNPSTLIPFILATVFFAARIFAKSSGLGGGWGLDDYAIIVAYVLGTAIYFLGMQMVRLGFGANIWDITPQSDITLIYKLFQGLAVMYKIQISLAKISVILFLLRIFQTPKFRYLSYALIATNSAIGITWACVDSFRCLPTHLTWDGWMGEETGKCINFIDSILVNCLVNIFVDSVLILMPVYEVSKLQMPLRKKLTVALMFVVGSVLTIIAIIRVIVFWNNRWGYNQTKGLYPLIYWSVIECQISVMCACLPASRALLGRWFPAFMGGSSRRTYASGPEYFNTDGYARQDSKINKSVTYTVNYGDRSQHGDSNSDVELLNFRILDIPSVDKTVTDSSGTYTGTATCESTYQVQRPAVPYGNQTEASALHFEDGFKLLVTWLEVGI</sequence>
<dbReference type="Pfam" id="PF20684">
    <property type="entry name" value="Fung_rhodopsin"/>
    <property type="match status" value="1"/>
</dbReference>
<dbReference type="InterPro" id="IPR049326">
    <property type="entry name" value="Rhodopsin_dom_fungi"/>
</dbReference>
<evidence type="ECO:0000313" key="18">
    <source>
        <dbReference type="EMBL" id="KAJ5526474.1"/>
    </source>
</evidence>
<keyword evidence="5" id="KW-0964">Secreted</keyword>
<evidence type="ECO:0000259" key="16">
    <source>
        <dbReference type="Pfam" id="PF05730"/>
    </source>
</evidence>
<gene>
    <name evidence="18" type="ORF">N7494_013124</name>
</gene>
<dbReference type="InterPro" id="IPR052337">
    <property type="entry name" value="SAT4-like"/>
</dbReference>
<evidence type="ECO:0000256" key="9">
    <source>
        <dbReference type="ARBA" id="ARBA00022989"/>
    </source>
</evidence>
<feature type="transmembrane region" description="Helical" evidence="14">
    <location>
        <begin position="127"/>
        <end position="146"/>
    </location>
</feature>
<dbReference type="EMBL" id="JAQIZZ010000008">
    <property type="protein sequence ID" value="KAJ5526474.1"/>
    <property type="molecule type" value="Genomic_DNA"/>
</dbReference>
<evidence type="ECO:0000256" key="12">
    <source>
        <dbReference type="ARBA" id="ARBA00023288"/>
    </source>
</evidence>
<keyword evidence="12" id="KW-0449">Lipoprotein</keyword>
<evidence type="ECO:0000256" key="11">
    <source>
        <dbReference type="ARBA" id="ARBA00023157"/>
    </source>
</evidence>
<feature type="domain" description="CFEM" evidence="16">
    <location>
        <begin position="23"/>
        <end position="85"/>
    </location>
</feature>
<dbReference type="Proteomes" id="UP001220324">
    <property type="component" value="Unassembled WGS sequence"/>
</dbReference>
<dbReference type="AlphaFoldDB" id="A0AAD6GCF4"/>
<dbReference type="PANTHER" id="PTHR33048:SF141">
    <property type="entry name" value="INTEGRAL MEMBRANE PROTEIN-RELATED"/>
    <property type="match status" value="1"/>
</dbReference>
<keyword evidence="9 14" id="KW-1133">Transmembrane helix</keyword>
<feature type="transmembrane region" description="Helical" evidence="14">
    <location>
        <begin position="325"/>
        <end position="345"/>
    </location>
</feature>
<evidence type="ECO:0000256" key="10">
    <source>
        <dbReference type="ARBA" id="ARBA00023136"/>
    </source>
</evidence>
<keyword evidence="11" id="KW-1015">Disulfide bond</keyword>
<evidence type="ECO:0000259" key="17">
    <source>
        <dbReference type="Pfam" id="PF20684"/>
    </source>
</evidence>
<evidence type="ECO:0000256" key="15">
    <source>
        <dbReference type="SAM" id="SignalP"/>
    </source>
</evidence>
<feature type="chain" id="PRO_5042278327" description="Extracellular membrane protein CFEM domain-containing protein" evidence="15">
    <location>
        <begin position="21"/>
        <end position="479"/>
    </location>
</feature>
<proteinExistence type="inferred from homology"/>
<evidence type="ECO:0000256" key="14">
    <source>
        <dbReference type="SAM" id="Phobius"/>
    </source>
</evidence>
<protein>
    <recommendedName>
        <fullName evidence="20">Extracellular membrane protein CFEM domain-containing protein</fullName>
    </recommendedName>
</protein>